<evidence type="ECO:0000313" key="2">
    <source>
        <dbReference type="Proteomes" id="UP000294927"/>
    </source>
</evidence>
<dbReference type="OrthoDB" id="9995115at2"/>
<keyword evidence="2" id="KW-1185">Reference proteome</keyword>
<comment type="caution">
    <text evidence="1">The sequence shown here is derived from an EMBL/GenBank/DDBJ whole genome shotgun (WGS) entry which is preliminary data.</text>
</comment>
<proteinExistence type="predicted"/>
<dbReference type="RefSeq" id="WP_133901137.1">
    <property type="nucleotide sequence ID" value="NZ_SOCP01000001.1"/>
</dbReference>
<name>A0A4V3FV87_9PSEU</name>
<evidence type="ECO:0000313" key="1">
    <source>
        <dbReference type="EMBL" id="TDV57931.1"/>
    </source>
</evidence>
<organism evidence="1 2">
    <name type="scientific">Actinophytocola oryzae</name>
    <dbReference type="NCBI Taxonomy" id="502181"/>
    <lineage>
        <taxon>Bacteria</taxon>
        <taxon>Bacillati</taxon>
        <taxon>Actinomycetota</taxon>
        <taxon>Actinomycetes</taxon>
        <taxon>Pseudonocardiales</taxon>
        <taxon>Pseudonocardiaceae</taxon>
    </lineage>
</organism>
<accession>A0A4V3FV87</accession>
<gene>
    <name evidence="1" type="ORF">CLV71_101805</name>
</gene>
<protein>
    <submittedName>
        <fullName evidence="1">Uncharacterized protein</fullName>
    </submittedName>
</protein>
<reference evidence="1 2" key="1">
    <citation type="submission" date="2019-03" db="EMBL/GenBank/DDBJ databases">
        <title>Genomic Encyclopedia of Archaeal and Bacterial Type Strains, Phase II (KMG-II): from individual species to whole genera.</title>
        <authorList>
            <person name="Goeker M."/>
        </authorList>
    </citation>
    <scope>NUCLEOTIDE SEQUENCE [LARGE SCALE GENOMIC DNA]</scope>
    <source>
        <strain evidence="1 2">DSM 45499</strain>
    </source>
</reference>
<dbReference type="Proteomes" id="UP000294927">
    <property type="component" value="Unassembled WGS sequence"/>
</dbReference>
<dbReference type="AlphaFoldDB" id="A0A4V3FV87"/>
<dbReference type="EMBL" id="SOCP01000001">
    <property type="protein sequence ID" value="TDV57931.1"/>
    <property type="molecule type" value="Genomic_DNA"/>
</dbReference>
<sequence length="78" mass="8821">MQNTSTTILAEPRTIRILVVTDGEASFDRADFGLVTLLDTLATPPGPWVRFDVTRAHRERNLPAQSAQIPEFRFDQHD</sequence>